<keyword evidence="2" id="KW-1185">Reference proteome</keyword>
<dbReference type="EMBL" id="BOOK01000069">
    <property type="protein sequence ID" value="GII05491.1"/>
    <property type="molecule type" value="Genomic_DNA"/>
</dbReference>
<evidence type="ECO:0000313" key="2">
    <source>
        <dbReference type="Proteomes" id="UP000634476"/>
    </source>
</evidence>
<proteinExistence type="predicted"/>
<reference evidence="1" key="1">
    <citation type="submission" date="2021-01" db="EMBL/GenBank/DDBJ databases">
        <title>Whole genome shotgun sequence of Planobispora takensis NBRC 109077.</title>
        <authorList>
            <person name="Komaki H."/>
            <person name="Tamura T."/>
        </authorList>
    </citation>
    <scope>NUCLEOTIDE SEQUENCE</scope>
    <source>
        <strain evidence="1">NBRC 109077</strain>
    </source>
</reference>
<dbReference type="AlphaFoldDB" id="A0A8J3T6V3"/>
<dbReference type="RefSeq" id="WP_203879704.1">
    <property type="nucleotide sequence ID" value="NZ_BOOK01000069.1"/>
</dbReference>
<comment type="caution">
    <text evidence="1">The sequence shown here is derived from an EMBL/GenBank/DDBJ whole genome shotgun (WGS) entry which is preliminary data.</text>
</comment>
<accession>A0A8J3T6V3</accession>
<gene>
    <name evidence="1" type="ORF">Pta02_74990</name>
</gene>
<dbReference type="Proteomes" id="UP000634476">
    <property type="component" value="Unassembled WGS sequence"/>
</dbReference>
<sequence>MTEMSQEIRRLAGAGDVEALAGTLARRGLPPGGFWSLEERPATEFLLAQDDVLRIGLAGALLRYGDAGDHIATLMEIVTRGLPFTAMPEVAAFLLGHVEEEVTYAASGLLVRLADHLLETGRGLSPELVAVIRRTSMTGWWTGGRLRELAASSGHPPINPGEVWADRVLADLPGLGGRWGELLAHTATARAARPGAAWERRAGALLEEIGGEKARRKIADWIGLAGRPRPLPLRGGHPEDFDSYNAVTLRGLIWVLAFSPPHSDTARLLGELVETALREIPGSGPRSPLVAGAAVYALSRMDGEAALSQLARLRAHLTHKRTLKALDAALDARAGVSAGDASPHAR</sequence>
<name>A0A8J3T6V3_9ACTN</name>
<evidence type="ECO:0000313" key="1">
    <source>
        <dbReference type="EMBL" id="GII05491.1"/>
    </source>
</evidence>
<protein>
    <submittedName>
        <fullName evidence="1">Uncharacterized protein</fullName>
    </submittedName>
</protein>
<organism evidence="1 2">
    <name type="scientific">Planobispora takensis</name>
    <dbReference type="NCBI Taxonomy" id="1367882"/>
    <lineage>
        <taxon>Bacteria</taxon>
        <taxon>Bacillati</taxon>
        <taxon>Actinomycetota</taxon>
        <taxon>Actinomycetes</taxon>
        <taxon>Streptosporangiales</taxon>
        <taxon>Streptosporangiaceae</taxon>
        <taxon>Planobispora</taxon>
    </lineage>
</organism>